<accession>D7VR84</accession>
<dbReference type="STRING" id="525373.HMPREF0766_13488"/>
<dbReference type="InterPro" id="IPR005269">
    <property type="entry name" value="LOG"/>
</dbReference>
<evidence type="ECO:0000313" key="4">
    <source>
        <dbReference type="Proteomes" id="UP000006258"/>
    </source>
</evidence>
<keyword evidence="3" id="KW-0808">Transferase</keyword>
<comment type="caution">
    <text evidence="3">The sequence shown here is derived from an EMBL/GenBank/DDBJ whole genome shotgun (WGS) entry which is preliminary data.</text>
</comment>
<dbReference type="EMBL" id="ACHA02000012">
    <property type="protein sequence ID" value="EFK56285.1"/>
    <property type="molecule type" value="Genomic_DNA"/>
</dbReference>
<evidence type="ECO:0000313" key="3">
    <source>
        <dbReference type="EMBL" id="EFK56285.1"/>
    </source>
</evidence>
<name>D7VR84_SPHSI</name>
<evidence type="ECO:0000256" key="1">
    <source>
        <dbReference type="ARBA" id="ARBA00000274"/>
    </source>
</evidence>
<dbReference type="GO" id="GO:0005829">
    <property type="term" value="C:cytosol"/>
    <property type="evidence" value="ECO:0007669"/>
    <property type="project" value="TreeGrafter"/>
</dbReference>
<dbReference type="GO" id="GO:0016740">
    <property type="term" value="F:transferase activity"/>
    <property type="evidence" value="ECO:0007669"/>
    <property type="project" value="UniProtKB-KW"/>
</dbReference>
<keyword evidence="2" id="KW-0378">Hydrolase</keyword>
<protein>
    <recommendedName>
        <fullName evidence="2">Cytokinin riboside 5'-monophosphate phosphoribohydrolase</fullName>
        <ecNumber evidence="2">3.2.2.n1</ecNumber>
    </recommendedName>
</protein>
<dbReference type="InterPro" id="IPR052341">
    <property type="entry name" value="LOG_family_nucleotidases"/>
</dbReference>
<proteinExistence type="inferred from homology"/>
<dbReference type="SUPFAM" id="SSF102405">
    <property type="entry name" value="MCP/YpsA-like"/>
    <property type="match status" value="1"/>
</dbReference>
<evidence type="ECO:0000256" key="2">
    <source>
        <dbReference type="RuleBase" id="RU363015"/>
    </source>
</evidence>
<comment type="similarity">
    <text evidence="2">Belongs to the LOG family.</text>
</comment>
<dbReference type="eggNOG" id="COG1611">
    <property type="taxonomic scope" value="Bacteria"/>
</dbReference>
<dbReference type="NCBIfam" id="TIGR00730">
    <property type="entry name" value="Rossman fold protein, TIGR00730 family"/>
    <property type="match status" value="1"/>
</dbReference>
<sequence length="251" mass="28499">MPYMKNIFLKEEQKFMEGARSRWRELKYVGGVVYQFIKGFRALHFIGPCITVFGSARFKEDHPYYALARKVSAEVSRLGFTIMTGGGPGIMEAANRGARDAGGPSVGCNIVLPHEQHPNPYLDKYINIEYFFVRKELLRKYSFGIITLPGGFGTLDELFETITLIQTGKIKKFPIVIMGLEYHRHIQEHIAIMAEAGTISPDDQELILFTDDIDEAIGHIRRHAEESRILKLQPPKKASWVLGEKTLKKQA</sequence>
<dbReference type="InterPro" id="IPR031100">
    <property type="entry name" value="LOG_fam"/>
</dbReference>
<dbReference type="AlphaFoldDB" id="D7VR84"/>
<gene>
    <name evidence="3" type="primary">fmt</name>
    <name evidence="3" type="ORF">HMPREF0766_13488</name>
</gene>
<dbReference type="EC" id="3.2.2.n1" evidence="2"/>
<dbReference type="Gene3D" id="3.40.50.450">
    <property type="match status" value="1"/>
</dbReference>
<dbReference type="GO" id="GO:0008714">
    <property type="term" value="F:AMP nucleosidase activity"/>
    <property type="evidence" value="ECO:0007669"/>
    <property type="project" value="UniProtKB-EC"/>
</dbReference>
<dbReference type="Proteomes" id="UP000006258">
    <property type="component" value="Unassembled WGS sequence"/>
</dbReference>
<keyword evidence="2" id="KW-0203">Cytokinin biosynthesis</keyword>
<organism evidence="3 4">
    <name type="scientific">Sphingobacterium spiritivorum ATCC 33861</name>
    <dbReference type="NCBI Taxonomy" id="525373"/>
    <lineage>
        <taxon>Bacteria</taxon>
        <taxon>Pseudomonadati</taxon>
        <taxon>Bacteroidota</taxon>
        <taxon>Sphingobacteriia</taxon>
        <taxon>Sphingobacteriales</taxon>
        <taxon>Sphingobacteriaceae</taxon>
        <taxon>Sphingobacterium</taxon>
    </lineage>
</organism>
<comment type="catalytic activity">
    <reaction evidence="1">
        <text>AMP + H2O = D-ribose 5-phosphate + adenine</text>
        <dbReference type="Rhea" id="RHEA:20129"/>
        <dbReference type="ChEBI" id="CHEBI:15377"/>
        <dbReference type="ChEBI" id="CHEBI:16708"/>
        <dbReference type="ChEBI" id="CHEBI:78346"/>
        <dbReference type="ChEBI" id="CHEBI:456215"/>
        <dbReference type="EC" id="3.2.2.4"/>
    </reaction>
</comment>
<dbReference type="PANTHER" id="PTHR43393:SF2">
    <property type="entry name" value="CYTOKININ RIBOSIDE 5'-MONOPHOSPHATE PHOSPHORIBOHYDROLASE"/>
    <property type="match status" value="1"/>
</dbReference>
<dbReference type="Pfam" id="PF03641">
    <property type="entry name" value="Lysine_decarbox"/>
    <property type="match status" value="1"/>
</dbReference>
<dbReference type="GO" id="GO:0009691">
    <property type="term" value="P:cytokinin biosynthetic process"/>
    <property type="evidence" value="ECO:0007669"/>
    <property type="project" value="UniProtKB-UniRule"/>
</dbReference>
<dbReference type="HOGENOM" id="CLU_058336_0_4_10"/>
<keyword evidence="4" id="KW-1185">Reference proteome</keyword>
<dbReference type="PANTHER" id="PTHR43393">
    <property type="entry name" value="CYTOKININ RIBOSIDE 5'-MONOPHOSPHATE PHOSPHORIBOHYDROLASE"/>
    <property type="match status" value="1"/>
</dbReference>
<reference evidence="3" key="1">
    <citation type="submission" date="2010-07" db="EMBL/GenBank/DDBJ databases">
        <authorList>
            <person name="Muzny D."/>
            <person name="Qin X."/>
            <person name="Buhay C."/>
            <person name="Dugan-Rocha S."/>
            <person name="Ding Y."/>
            <person name="Chen G."/>
            <person name="Hawes A."/>
            <person name="Holder M."/>
            <person name="Jhangiani S."/>
            <person name="Johnson A."/>
            <person name="Khan Z."/>
            <person name="Li Z."/>
            <person name="Liu W."/>
            <person name="Liu X."/>
            <person name="Perez L."/>
            <person name="Shen H."/>
            <person name="Wang Q."/>
            <person name="Watt J."/>
            <person name="Xi L."/>
            <person name="Xin Y."/>
            <person name="Zhou J."/>
            <person name="Deng J."/>
            <person name="Jiang H."/>
            <person name="Liu Y."/>
            <person name="Qu J."/>
            <person name="Song X.-Z."/>
            <person name="Zhang L."/>
            <person name="Villasana D."/>
            <person name="Johnson A."/>
            <person name="Liu J."/>
            <person name="Liyanage D."/>
            <person name="Lorensuhewa L."/>
            <person name="Robinson T."/>
            <person name="Song A."/>
            <person name="Song B.-B."/>
            <person name="Dinh H."/>
            <person name="Thornton R."/>
            <person name="Coyle M."/>
            <person name="Francisco L."/>
            <person name="Jackson L."/>
            <person name="Javaid M."/>
            <person name="Korchina V."/>
            <person name="Kovar C."/>
            <person name="Mata R."/>
            <person name="Mathew T."/>
            <person name="Ngo R."/>
            <person name="Nguyen L."/>
            <person name="Nguyen N."/>
            <person name="Okwuonu G."/>
            <person name="Ongeri F."/>
            <person name="Pham C."/>
            <person name="Simmons D."/>
            <person name="Wilczek-Boney K."/>
            <person name="Hale W."/>
            <person name="Jakkamsetti A."/>
            <person name="Pham P."/>
            <person name="Ruth R."/>
            <person name="San Lucas F."/>
            <person name="Warren J."/>
            <person name="Zhang J."/>
            <person name="Zhao Z."/>
            <person name="Zhou C."/>
            <person name="Zhu D."/>
            <person name="Lee S."/>
            <person name="Bess C."/>
            <person name="Blankenburg K."/>
            <person name="Forbes L."/>
            <person name="Fu Q."/>
            <person name="Gubbala S."/>
            <person name="Hirani K."/>
            <person name="Jayaseelan J.C."/>
            <person name="Lara F."/>
            <person name="Munidasa M."/>
            <person name="Palculict T."/>
            <person name="Patil S."/>
            <person name="Pu L.-L."/>
            <person name="Saada N."/>
            <person name="Tang L."/>
            <person name="Weissenberger G."/>
            <person name="Zhu Y."/>
            <person name="Hemphill L."/>
            <person name="Shang Y."/>
            <person name="Youmans B."/>
            <person name="Ayvaz T."/>
            <person name="Ross M."/>
            <person name="Santibanez J."/>
            <person name="Aqrawi P."/>
            <person name="Gross S."/>
            <person name="Joshi V."/>
            <person name="Fowler G."/>
            <person name="Nazareth L."/>
            <person name="Reid J."/>
            <person name="Worley K."/>
            <person name="Petrosino J."/>
            <person name="Highlander S."/>
            <person name="Gibbs R."/>
        </authorList>
    </citation>
    <scope>NUCLEOTIDE SEQUENCE [LARGE SCALE GENOMIC DNA]</scope>
    <source>
        <strain evidence="3">ATCC 33861</strain>
    </source>
</reference>